<feature type="region of interest" description="Disordered" evidence="1">
    <location>
        <begin position="34"/>
        <end position="64"/>
    </location>
</feature>
<accession>A0A7J6LHE7</accession>
<evidence type="ECO:0000313" key="4">
    <source>
        <dbReference type="Proteomes" id="UP000591131"/>
    </source>
</evidence>
<gene>
    <name evidence="3" type="ORF">FOL47_007872</name>
</gene>
<evidence type="ECO:0000259" key="2">
    <source>
        <dbReference type="Pfam" id="PF13358"/>
    </source>
</evidence>
<evidence type="ECO:0000313" key="3">
    <source>
        <dbReference type="EMBL" id="KAF4658717.1"/>
    </source>
</evidence>
<dbReference type="OrthoDB" id="106945at2759"/>
<evidence type="ECO:0000256" key="1">
    <source>
        <dbReference type="SAM" id="MobiDB-lite"/>
    </source>
</evidence>
<dbReference type="InterPro" id="IPR038717">
    <property type="entry name" value="Tc1-like_DDE_dom"/>
</dbReference>
<feature type="domain" description="Tc1-like transposase DDE" evidence="2">
    <location>
        <begin position="136"/>
        <end position="231"/>
    </location>
</feature>
<dbReference type="Gene3D" id="3.30.420.10">
    <property type="entry name" value="Ribonuclease H-like superfamily/Ribonuclease H"/>
    <property type="match status" value="1"/>
</dbReference>
<dbReference type="PANTHER" id="PTHR47326">
    <property type="entry name" value="TRANSPOSABLE ELEMENT TC3 TRANSPOSASE-LIKE PROTEIN"/>
    <property type="match status" value="1"/>
</dbReference>
<dbReference type="Proteomes" id="UP000591131">
    <property type="component" value="Unassembled WGS sequence"/>
</dbReference>
<dbReference type="Pfam" id="PF13358">
    <property type="entry name" value="DDE_3"/>
    <property type="match status" value="1"/>
</dbReference>
<proteinExistence type="predicted"/>
<dbReference type="InterPro" id="IPR036397">
    <property type="entry name" value="RNaseH_sf"/>
</dbReference>
<sequence length="282" mass="31741">MKSDYVILSYITFVVTELLDRFMPAGDNMGERVFLPGSNKNSSPEKKSLIRAMSEARSPEGKKRYSQKEIAECHGITQSAVSSWEQLRRFGEESWFASLQALQTKRRTVSPGSILIGGSQVDQSWFRSRRSFGGGSLIVWSAIVGRRKLRFTTVSGWLNSEGYQEMLHDKLLPVLEEGMIFQQDNASCHASRSTKDWLEAHGVDTCGWPSLSPDLNPIENVWGQLVRMVYKPGQAAYNTVRELEEAVHRAWAELSRDFVASCMHGVYVEAALCCSGTKRVYD</sequence>
<name>A0A7J6LHE7_PERCH</name>
<keyword evidence="4" id="KW-1185">Reference proteome</keyword>
<dbReference type="AlphaFoldDB" id="A0A7J6LHE7"/>
<reference evidence="3 4" key="1">
    <citation type="submission" date="2020-04" db="EMBL/GenBank/DDBJ databases">
        <title>Perkinsus chesapeaki whole genome sequence.</title>
        <authorList>
            <person name="Bogema D.R."/>
        </authorList>
    </citation>
    <scope>NUCLEOTIDE SEQUENCE [LARGE SCALE GENOMIC DNA]</scope>
    <source>
        <strain evidence="3">ATCC PRA-425</strain>
    </source>
</reference>
<protein>
    <recommendedName>
        <fullName evidence="2">Tc1-like transposase DDE domain-containing protein</fullName>
    </recommendedName>
</protein>
<dbReference type="GO" id="GO:0003676">
    <property type="term" value="F:nucleic acid binding"/>
    <property type="evidence" value="ECO:0007669"/>
    <property type="project" value="InterPro"/>
</dbReference>
<comment type="caution">
    <text evidence="3">The sequence shown here is derived from an EMBL/GenBank/DDBJ whole genome shotgun (WGS) entry which is preliminary data.</text>
</comment>
<dbReference type="PANTHER" id="PTHR47326:SF1">
    <property type="entry name" value="HTH PSQ-TYPE DOMAIN-CONTAINING PROTEIN"/>
    <property type="match status" value="1"/>
</dbReference>
<organism evidence="3 4">
    <name type="scientific">Perkinsus chesapeaki</name>
    <name type="common">Clam parasite</name>
    <name type="synonym">Perkinsus andrewsi</name>
    <dbReference type="NCBI Taxonomy" id="330153"/>
    <lineage>
        <taxon>Eukaryota</taxon>
        <taxon>Sar</taxon>
        <taxon>Alveolata</taxon>
        <taxon>Perkinsozoa</taxon>
        <taxon>Perkinsea</taxon>
        <taxon>Perkinsida</taxon>
        <taxon>Perkinsidae</taxon>
        <taxon>Perkinsus</taxon>
    </lineage>
</organism>
<dbReference type="EMBL" id="JAAPAO010000482">
    <property type="protein sequence ID" value="KAF4658717.1"/>
    <property type="molecule type" value="Genomic_DNA"/>
</dbReference>